<proteinExistence type="predicted"/>
<dbReference type="InterPro" id="IPR025738">
    <property type="entry name" value="BatD"/>
</dbReference>
<keyword evidence="1" id="KW-0472">Membrane</keyword>
<keyword evidence="1" id="KW-1133">Transmembrane helix</keyword>
<sequence>MKKIVFLFVLLIGVLGFSQILSSTLNKSTLALGEPAVLKITIDNLQGKDVKSSPKNELLPFHFDVIKDDINKQADSYSRTVEFAIFDEGTFKIPELEFKIGDKVFKTIPYEVEVVNTAKKDDQISDIMNNKTVDLGFKDYWLLYKFYVLGAIALIALIIIIYYFIRYSKRDKNTPKVISNKTLKDLELLKKKKYIENGNYRAFYVELLDISRDFITTQYRIPADVLLTDDLIDFMKKNNTISPENETVIEDVFLRGDLVKFAKTFPDQQAMESDFKNIKEVVKRSTKDIEFENLRSDV</sequence>
<gene>
    <name evidence="2" type="ORF">SAMN05421847_0084</name>
</gene>
<keyword evidence="3" id="KW-1185">Reference proteome</keyword>
<evidence type="ECO:0000313" key="3">
    <source>
        <dbReference type="Proteomes" id="UP000236738"/>
    </source>
</evidence>
<name>A0A1H5SC07_9FLAO</name>
<accession>A0A1H5SC07</accession>
<protein>
    <recommendedName>
        <fullName evidence="4">Protein BatD</fullName>
    </recommendedName>
</protein>
<organism evidence="2 3">
    <name type="scientific">Halpernia humi</name>
    <dbReference type="NCBI Taxonomy" id="493375"/>
    <lineage>
        <taxon>Bacteria</taxon>
        <taxon>Pseudomonadati</taxon>
        <taxon>Bacteroidota</taxon>
        <taxon>Flavobacteriia</taxon>
        <taxon>Flavobacteriales</taxon>
        <taxon>Weeksellaceae</taxon>
        <taxon>Chryseobacterium group</taxon>
        <taxon>Halpernia</taxon>
    </lineage>
</organism>
<dbReference type="AlphaFoldDB" id="A0A1H5SC07"/>
<dbReference type="EMBL" id="FNUS01000001">
    <property type="protein sequence ID" value="SEF47341.1"/>
    <property type="molecule type" value="Genomic_DNA"/>
</dbReference>
<evidence type="ECO:0000256" key="1">
    <source>
        <dbReference type="SAM" id="Phobius"/>
    </source>
</evidence>
<dbReference type="RefSeq" id="WP_103912151.1">
    <property type="nucleotide sequence ID" value="NZ_FNUS01000001.1"/>
</dbReference>
<dbReference type="Proteomes" id="UP000236738">
    <property type="component" value="Unassembled WGS sequence"/>
</dbReference>
<evidence type="ECO:0008006" key="4">
    <source>
        <dbReference type="Google" id="ProtNLM"/>
    </source>
</evidence>
<reference evidence="3" key="1">
    <citation type="submission" date="2016-10" db="EMBL/GenBank/DDBJ databases">
        <authorList>
            <person name="Varghese N."/>
            <person name="Submissions S."/>
        </authorList>
    </citation>
    <scope>NUCLEOTIDE SEQUENCE [LARGE SCALE GENOMIC DNA]</scope>
    <source>
        <strain evidence="3">DSM 21580</strain>
    </source>
</reference>
<feature type="transmembrane region" description="Helical" evidence="1">
    <location>
        <begin position="146"/>
        <end position="165"/>
    </location>
</feature>
<evidence type="ECO:0000313" key="2">
    <source>
        <dbReference type="EMBL" id="SEF47341.1"/>
    </source>
</evidence>
<dbReference type="Pfam" id="PF13584">
    <property type="entry name" value="BatD"/>
    <property type="match status" value="1"/>
</dbReference>
<dbReference type="OrthoDB" id="9807384at2"/>
<keyword evidence="1" id="KW-0812">Transmembrane</keyword>